<evidence type="ECO:0000256" key="5">
    <source>
        <dbReference type="ARBA" id="ARBA00022840"/>
    </source>
</evidence>
<dbReference type="SUPFAM" id="SSF54810">
    <property type="entry name" value="GMP synthetase C-terminal dimerisation domain"/>
    <property type="match status" value="1"/>
</dbReference>
<dbReference type="GO" id="GO:0003921">
    <property type="term" value="F:GMP synthase activity"/>
    <property type="evidence" value="ECO:0007669"/>
    <property type="project" value="InterPro"/>
</dbReference>
<evidence type="ECO:0000256" key="3">
    <source>
        <dbReference type="ARBA" id="ARBA00022749"/>
    </source>
</evidence>
<evidence type="ECO:0000313" key="10">
    <source>
        <dbReference type="EMBL" id="SFR00156.1"/>
    </source>
</evidence>
<proteinExistence type="predicted"/>
<protein>
    <recommendedName>
        <fullName evidence="7">Glutamine amidotransferase</fullName>
    </recommendedName>
</protein>
<dbReference type="GO" id="GO:0005829">
    <property type="term" value="C:cytosol"/>
    <property type="evidence" value="ECO:0007669"/>
    <property type="project" value="TreeGrafter"/>
</dbReference>
<keyword evidence="4 8" id="KW-0658">Purine biosynthesis</keyword>
<dbReference type="InterPro" id="IPR025777">
    <property type="entry name" value="GMPS_ATP_PPase_dom"/>
</dbReference>
<dbReference type="OrthoDB" id="9802219at2"/>
<accession>A0A1I6D3V7</accession>
<dbReference type="InterPro" id="IPR014729">
    <property type="entry name" value="Rossmann-like_a/b/a_fold"/>
</dbReference>
<evidence type="ECO:0000313" key="11">
    <source>
        <dbReference type="Proteomes" id="UP000198583"/>
    </source>
</evidence>
<evidence type="ECO:0000256" key="2">
    <source>
        <dbReference type="ARBA" id="ARBA00022741"/>
    </source>
</evidence>
<dbReference type="AlphaFoldDB" id="A0A1I6D3V7"/>
<keyword evidence="3 8" id="KW-0332">GMP biosynthesis</keyword>
<reference evidence="11" key="1">
    <citation type="submission" date="2016-10" db="EMBL/GenBank/DDBJ databases">
        <authorList>
            <person name="Varghese N."/>
            <person name="Submissions S."/>
        </authorList>
    </citation>
    <scope>NUCLEOTIDE SEQUENCE [LARGE SCALE GENOMIC DNA]</scope>
    <source>
        <strain evidence="11">DSM 44232</strain>
    </source>
</reference>
<feature type="binding site" evidence="8">
    <location>
        <begin position="44"/>
        <end position="50"/>
    </location>
    <ligand>
        <name>ATP</name>
        <dbReference type="ChEBI" id="CHEBI:30616"/>
    </ligand>
</feature>
<dbReference type="Gene3D" id="3.30.300.10">
    <property type="match status" value="1"/>
</dbReference>
<evidence type="ECO:0000259" key="9">
    <source>
        <dbReference type="PROSITE" id="PS51553"/>
    </source>
</evidence>
<keyword evidence="1" id="KW-0436">Ligase</keyword>
<keyword evidence="5 8" id="KW-0067">ATP-binding</keyword>
<keyword evidence="6" id="KW-0315">Glutamine amidotransferase</keyword>
<dbReference type="PANTHER" id="PTHR11922:SF2">
    <property type="entry name" value="GMP SYNTHASE [GLUTAMINE-HYDROLYZING]"/>
    <property type="match status" value="1"/>
</dbReference>
<feature type="domain" description="GMPS ATP-PPase" evidence="9">
    <location>
        <begin position="18"/>
        <end position="200"/>
    </location>
</feature>
<sequence>MSQHESPRTSYRNDGGQFDPEGYVNFIRSRFGELAGETVLACVSGGVDSAVSAALLSLLEVDLAPVIIDSGFMSHGEPDESRRLLKESGFCVEVIDAGSAFRAVLRGVHSGPEKRVAFRRAYFDVLERVLDDRNIKFLAQGSQAHGINGNPNSLDRGAHNSPPPEILRKFEIIEPVLGLSKEEIRALASHLQLPPEIVARRPFPGPGLLLRFAGEFTPERCSLIREATHIVDNYVTENKSLFDECWQIFPYLTSTTPAFYIDHSGEPDLGSTLLIRAVRKTFERDGASYTPFFLDWPDQVRLVELLMGIEGIARVCLDITPKYAAANKIGSHIVEYRPGATVEYI</sequence>
<dbReference type="EMBL" id="FOYL01000001">
    <property type="protein sequence ID" value="SFR00156.1"/>
    <property type="molecule type" value="Genomic_DNA"/>
</dbReference>
<dbReference type="Proteomes" id="UP000198583">
    <property type="component" value="Unassembled WGS sequence"/>
</dbReference>
<name>A0A1I6D3V7_9PSEU</name>
<dbReference type="PROSITE" id="PS51553">
    <property type="entry name" value="GMPS_ATP_PPASE"/>
    <property type="match status" value="1"/>
</dbReference>
<dbReference type="SUPFAM" id="SSF52402">
    <property type="entry name" value="Adenine nucleotide alpha hydrolases-like"/>
    <property type="match status" value="1"/>
</dbReference>
<evidence type="ECO:0000256" key="8">
    <source>
        <dbReference type="PROSITE-ProRule" id="PRU00886"/>
    </source>
</evidence>
<keyword evidence="2 8" id="KW-0547">Nucleotide-binding</keyword>
<evidence type="ECO:0000256" key="6">
    <source>
        <dbReference type="ARBA" id="ARBA00022962"/>
    </source>
</evidence>
<dbReference type="PANTHER" id="PTHR11922">
    <property type="entry name" value="GMP SYNTHASE-RELATED"/>
    <property type="match status" value="1"/>
</dbReference>
<dbReference type="Gene3D" id="3.40.50.620">
    <property type="entry name" value="HUPs"/>
    <property type="match status" value="1"/>
</dbReference>
<dbReference type="STRING" id="84724.SAMN04488564_1011028"/>
<keyword evidence="11" id="KW-1185">Reference proteome</keyword>
<dbReference type="RefSeq" id="WP_143138515.1">
    <property type="nucleotide sequence ID" value="NZ_FOYL01000001.1"/>
</dbReference>
<evidence type="ECO:0000256" key="4">
    <source>
        <dbReference type="ARBA" id="ARBA00022755"/>
    </source>
</evidence>
<evidence type="ECO:0000256" key="7">
    <source>
        <dbReference type="ARBA" id="ARBA00031356"/>
    </source>
</evidence>
<dbReference type="GO" id="GO:0005524">
    <property type="term" value="F:ATP binding"/>
    <property type="evidence" value="ECO:0007669"/>
    <property type="project" value="UniProtKB-UniRule"/>
</dbReference>
<gene>
    <name evidence="10" type="ORF">SAMN04488564_1011028</name>
</gene>
<evidence type="ECO:0000256" key="1">
    <source>
        <dbReference type="ARBA" id="ARBA00022598"/>
    </source>
</evidence>
<organism evidence="10 11">
    <name type="scientific">Lentzea waywayandensis</name>
    <dbReference type="NCBI Taxonomy" id="84724"/>
    <lineage>
        <taxon>Bacteria</taxon>
        <taxon>Bacillati</taxon>
        <taxon>Actinomycetota</taxon>
        <taxon>Actinomycetes</taxon>
        <taxon>Pseudonocardiales</taxon>
        <taxon>Pseudonocardiaceae</taxon>
        <taxon>Lentzea</taxon>
    </lineage>
</organism>